<evidence type="ECO:0000256" key="6">
    <source>
        <dbReference type="ARBA" id="ARBA00023136"/>
    </source>
</evidence>
<evidence type="ECO:0000256" key="1">
    <source>
        <dbReference type="ARBA" id="ARBA00004651"/>
    </source>
</evidence>
<comment type="similarity">
    <text evidence="2">Belongs to the DoxX family.</text>
</comment>
<dbReference type="InterPro" id="IPR032808">
    <property type="entry name" value="DoxX"/>
</dbReference>
<evidence type="ECO:0000313" key="8">
    <source>
        <dbReference type="EMBL" id="SDX18124.1"/>
    </source>
</evidence>
<proteinExistence type="inferred from homology"/>
<reference evidence="9" key="1">
    <citation type="submission" date="2016-10" db="EMBL/GenBank/DDBJ databases">
        <authorList>
            <person name="Varghese N."/>
            <person name="Submissions S."/>
        </authorList>
    </citation>
    <scope>NUCLEOTIDE SEQUENCE [LARGE SCALE GENOMIC DNA]</scope>
    <source>
        <strain evidence="9">NRRL B-59562</strain>
    </source>
</reference>
<accession>A0A1H2ZMQ4</accession>
<dbReference type="Proteomes" id="UP000243778">
    <property type="component" value="Unassembled WGS sequence"/>
</dbReference>
<dbReference type="AlphaFoldDB" id="A0A1H2ZMQ4"/>
<evidence type="ECO:0000256" key="4">
    <source>
        <dbReference type="ARBA" id="ARBA00022692"/>
    </source>
</evidence>
<gene>
    <name evidence="8" type="ORF">SAMN05216287_2356</name>
</gene>
<dbReference type="PANTHER" id="PTHR33452:SF1">
    <property type="entry name" value="INNER MEMBRANE PROTEIN YPHA-RELATED"/>
    <property type="match status" value="1"/>
</dbReference>
<keyword evidence="9" id="KW-1185">Reference proteome</keyword>
<keyword evidence="3" id="KW-1003">Cell membrane</keyword>
<evidence type="ECO:0000256" key="3">
    <source>
        <dbReference type="ARBA" id="ARBA00022475"/>
    </source>
</evidence>
<evidence type="ECO:0000256" key="2">
    <source>
        <dbReference type="ARBA" id="ARBA00006679"/>
    </source>
</evidence>
<dbReference type="GO" id="GO:0005886">
    <property type="term" value="C:plasma membrane"/>
    <property type="evidence" value="ECO:0007669"/>
    <property type="project" value="UniProtKB-SubCell"/>
</dbReference>
<evidence type="ECO:0000256" key="7">
    <source>
        <dbReference type="SAM" id="Phobius"/>
    </source>
</evidence>
<dbReference type="InterPro" id="IPR051907">
    <property type="entry name" value="DoxX-like_oxidoreductase"/>
</dbReference>
<feature type="transmembrane region" description="Helical" evidence="7">
    <location>
        <begin position="12"/>
        <end position="31"/>
    </location>
</feature>
<dbReference type="EMBL" id="FNNU01000003">
    <property type="protein sequence ID" value="SDX18124.1"/>
    <property type="molecule type" value="Genomic_DNA"/>
</dbReference>
<dbReference type="PANTHER" id="PTHR33452">
    <property type="entry name" value="OXIDOREDUCTASE CATD-RELATED"/>
    <property type="match status" value="1"/>
</dbReference>
<keyword evidence="4 7" id="KW-0812">Transmembrane</keyword>
<protein>
    <submittedName>
        <fullName evidence="8">Putative oxidoreductase</fullName>
    </submittedName>
</protein>
<feature type="transmembrane region" description="Helical" evidence="7">
    <location>
        <begin position="107"/>
        <end position="126"/>
    </location>
</feature>
<name>A0A1H2ZMQ4_9PSED</name>
<keyword evidence="6 7" id="KW-0472">Membrane</keyword>
<feature type="transmembrane region" description="Helical" evidence="7">
    <location>
        <begin position="51"/>
        <end position="71"/>
    </location>
</feature>
<organism evidence="8 9">
    <name type="scientific">Pseudomonas kuykendallii</name>
    <dbReference type="NCBI Taxonomy" id="1007099"/>
    <lineage>
        <taxon>Bacteria</taxon>
        <taxon>Pseudomonadati</taxon>
        <taxon>Pseudomonadota</taxon>
        <taxon>Gammaproteobacteria</taxon>
        <taxon>Pseudomonadales</taxon>
        <taxon>Pseudomonadaceae</taxon>
        <taxon>Pseudomonas</taxon>
    </lineage>
</organism>
<evidence type="ECO:0000256" key="5">
    <source>
        <dbReference type="ARBA" id="ARBA00022989"/>
    </source>
</evidence>
<sequence length="146" mass="16045">MNRMHWPPRPDLGLLCLRLCGAFLLLAVHGLPKALNFRASLLTIEDPLHLGAYPTLLAAIAAEVLCPLLIAVGWFTRLACLPVIFLLLVALLFVHPEWTLEQGQFGWLLVAIFFSLAVAGPGRHSLDAHLARRQRRAYSLAGGHSP</sequence>
<dbReference type="Pfam" id="PF07681">
    <property type="entry name" value="DoxX"/>
    <property type="match status" value="1"/>
</dbReference>
<feature type="transmembrane region" description="Helical" evidence="7">
    <location>
        <begin position="78"/>
        <end position="95"/>
    </location>
</feature>
<comment type="subcellular location">
    <subcellularLocation>
        <location evidence="1">Cell membrane</location>
        <topology evidence="1">Multi-pass membrane protein</topology>
    </subcellularLocation>
</comment>
<evidence type="ECO:0000313" key="9">
    <source>
        <dbReference type="Proteomes" id="UP000243778"/>
    </source>
</evidence>
<dbReference type="STRING" id="1007099.SAMN05216287_2356"/>
<keyword evidence="5 7" id="KW-1133">Transmembrane helix</keyword>